<keyword evidence="2" id="KW-1185">Reference proteome</keyword>
<reference evidence="2" key="1">
    <citation type="journal article" date="2019" name="Int. J. Syst. Evol. Microbiol.">
        <title>The Global Catalogue of Microorganisms (GCM) 10K type strain sequencing project: providing services to taxonomists for standard genome sequencing and annotation.</title>
        <authorList>
            <consortium name="The Broad Institute Genomics Platform"/>
            <consortium name="The Broad Institute Genome Sequencing Center for Infectious Disease"/>
            <person name="Wu L."/>
            <person name="Ma J."/>
        </authorList>
    </citation>
    <scope>NUCLEOTIDE SEQUENCE [LARGE SCALE GENOMIC DNA]</scope>
    <source>
        <strain evidence="2">CGMCC 1.12125</strain>
    </source>
</reference>
<organism evidence="1 2">
    <name type="scientific">Citricoccus alkalitolerans</name>
    <dbReference type="NCBI Taxonomy" id="246603"/>
    <lineage>
        <taxon>Bacteria</taxon>
        <taxon>Bacillati</taxon>
        <taxon>Actinomycetota</taxon>
        <taxon>Actinomycetes</taxon>
        <taxon>Micrococcales</taxon>
        <taxon>Micrococcaceae</taxon>
        <taxon>Citricoccus</taxon>
    </lineage>
</organism>
<dbReference type="Proteomes" id="UP001595965">
    <property type="component" value="Unassembled WGS sequence"/>
</dbReference>
<dbReference type="Gene3D" id="3.80.10.10">
    <property type="entry name" value="Ribonuclease Inhibitor"/>
    <property type="match status" value="1"/>
</dbReference>
<name>A0ABV8XYF9_9MICC</name>
<protein>
    <recommendedName>
        <fullName evidence="3">Leucine-rich repeat domain-containing protein</fullName>
    </recommendedName>
</protein>
<evidence type="ECO:0000313" key="2">
    <source>
        <dbReference type="Proteomes" id="UP001595965"/>
    </source>
</evidence>
<dbReference type="RefSeq" id="WP_344227287.1">
    <property type="nucleotide sequence ID" value="NZ_BAAALH010000001.1"/>
</dbReference>
<evidence type="ECO:0000313" key="1">
    <source>
        <dbReference type="EMBL" id="MFC4429959.1"/>
    </source>
</evidence>
<gene>
    <name evidence="1" type="ORF">ACFO0K_09725</name>
</gene>
<sequence>MNYWAGPGDLERPTDYQDEEAIRVAATQNDDLTATQARKLVAEWMEFFASGPQPFTSLEFLTRTPRRLFETLAHQTQLEQLEVKWGDYNDLSPIAAMPRLHTLKFQSIPSVTSVDPLASHPSLHILQLHGLHDARDMTALGTLPALRDLSLGGDMNSIRIAHIDSLDFLTGLPQLERLFLGCLIVDSKNYTPMMSLPNLTDAWAMECRGMLPPVRELAAQVLGWNEF</sequence>
<dbReference type="EMBL" id="JBHSEN010000002">
    <property type="protein sequence ID" value="MFC4429959.1"/>
    <property type="molecule type" value="Genomic_DNA"/>
</dbReference>
<comment type="caution">
    <text evidence="1">The sequence shown here is derived from an EMBL/GenBank/DDBJ whole genome shotgun (WGS) entry which is preliminary data.</text>
</comment>
<evidence type="ECO:0008006" key="3">
    <source>
        <dbReference type="Google" id="ProtNLM"/>
    </source>
</evidence>
<proteinExistence type="predicted"/>
<accession>A0ABV8XYF9</accession>
<dbReference type="SUPFAM" id="SSF52058">
    <property type="entry name" value="L domain-like"/>
    <property type="match status" value="1"/>
</dbReference>
<dbReference type="InterPro" id="IPR032675">
    <property type="entry name" value="LRR_dom_sf"/>
</dbReference>